<dbReference type="EMBL" id="JAHLJV010000022">
    <property type="protein sequence ID" value="KAK1594026.1"/>
    <property type="molecule type" value="Genomic_DNA"/>
</dbReference>
<keyword evidence="2" id="KW-1185">Reference proteome</keyword>
<organism evidence="1 2">
    <name type="scientific">Colletotrichum navitas</name>
    <dbReference type="NCBI Taxonomy" id="681940"/>
    <lineage>
        <taxon>Eukaryota</taxon>
        <taxon>Fungi</taxon>
        <taxon>Dikarya</taxon>
        <taxon>Ascomycota</taxon>
        <taxon>Pezizomycotina</taxon>
        <taxon>Sordariomycetes</taxon>
        <taxon>Hypocreomycetidae</taxon>
        <taxon>Glomerellales</taxon>
        <taxon>Glomerellaceae</taxon>
        <taxon>Colletotrichum</taxon>
        <taxon>Colletotrichum graminicola species complex</taxon>
    </lineage>
</organism>
<dbReference type="AlphaFoldDB" id="A0AAD8Q299"/>
<reference evidence="1" key="1">
    <citation type="submission" date="2021-06" db="EMBL/GenBank/DDBJ databases">
        <title>Comparative genomics, transcriptomics and evolutionary studies reveal genomic signatures of adaptation to plant cell wall in hemibiotrophic fungi.</title>
        <authorList>
            <consortium name="DOE Joint Genome Institute"/>
            <person name="Baroncelli R."/>
            <person name="Diaz J.F."/>
            <person name="Benocci T."/>
            <person name="Peng M."/>
            <person name="Battaglia E."/>
            <person name="Haridas S."/>
            <person name="Andreopoulos W."/>
            <person name="Labutti K."/>
            <person name="Pangilinan J."/>
            <person name="Floch G.L."/>
            <person name="Makela M.R."/>
            <person name="Henrissat B."/>
            <person name="Grigoriev I.V."/>
            <person name="Crouch J.A."/>
            <person name="De Vries R.P."/>
            <person name="Sukno S.A."/>
            <person name="Thon M.R."/>
        </authorList>
    </citation>
    <scope>NUCLEOTIDE SEQUENCE</scope>
    <source>
        <strain evidence="1">CBS 125086</strain>
    </source>
</reference>
<proteinExistence type="predicted"/>
<evidence type="ECO:0000313" key="2">
    <source>
        <dbReference type="Proteomes" id="UP001230504"/>
    </source>
</evidence>
<dbReference type="GeneID" id="85435437"/>
<dbReference type="Proteomes" id="UP001230504">
    <property type="component" value="Unassembled WGS sequence"/>
</dbReference>
<name>A0AAD8Q299_9PEZI</name>
<dbReference type="RefSeq" id="XP_060415273.1">
    <property type="nucleotide sequence ID" value="XM_060551197.1"/>
</dbReference>
<sequence length="186" mass="20982">MHALPRLTMDEMVIDYWGKIAVRDNHPNWLIDGRSELSPSCTPSPRPRPRRIIITMRACLACIHQVGCLFRPFGFRLVFLPWQWSVRGNETIDMDPSRSTRCTLPGLSTVILGFSRADDCILCTPCVAQPLWSLARLVTTITPRDVFMGKTIHTTPPKPVLASVKALQGSPTESMLGHLCQRLYLR</sequence>
<accession>A0AAD8Q299</accession>
<protein>
    <submittedName>
        <fullName evidence="1">Uncharacterized protein</fullName>
    </submittedName>
</protein>
<comment type="caution">
    <text evidence="1">The sequence shown here is derived from an EMBL/GenBank/DDBJ whole genome shotgun (WGS) entry which is preliminary data.</text>
</comment>
<evidence type="ECO:0000313" key="1">
    <source>
        <dbReference type="EMBL" id="KAK1594026.1"/>
    </source>
</evidence>
<gene>
    <name evidence="1" type="ORF">LY79DRAFT_167284</name>
</gene>